<evidence type="ECO:0000313" key="1">
    <source>
        <dbReference type="EMBL" id="KAJ7984915.1"/>
    </source>
</evidence>
<sequence>MARFCPDRCGGSHHTTIAGGGVCTKATSGAVGTFTLCLHANSFLVPNRVAGSGEWVRGPEEKAIEAGPAGSLITLSTLLLSCSLCGEHYTDPRLQAPRVTAGGVVSSSLTYNPRLSG</sequence>
<evidence type="ECO:0000313" key="2">
    <source>
        <dbReference type="Proteomes" id="UP001157502"/>
    </source>
</evidence>
<organism evidence="1 2">
    <name type="scientific">Dallia pectoralis</name>
    <name type="common">Alaska blackfish</name>
    <dbReference type="NCBI Taxonomy" id="75939"/>
    <lineage>
        <taxon>Eukaryota</taxon>
        <taxon>Metazoa</taxon>
        <taxon>Chordata</taxon>
        <taxon>Craniata</taxon>
        <taxon>Vertebrata</taxon>
        <taxon>Euteleostomi</taxon>
        <taxon>Actinopterygii</taxon>
        <taxon>Neopterygii</taxon>
        <taxon>Teleostei</taxon>
        <taxon>Protacanthopterygii</taxon>
        <taxon>Esociformes</taxon>
        <taxon>Umbridae</taxon>
        <taxon>Dallia</taxon>
    </lineage>
</organism>
<accession>A0ACC2F113</accession>
<proteinExistence type="predicted"/>
<gene>
    <name evidence="1" type="ORF">DPEC_G00359710</name>
</gene>
<keyword evidence="2" id="KW-1185">Reference proteome</keyword>
<comment type="caution">
    <text evidence="1">The sequence shown here is derived from an EMBL/GenBank/DDBJ whole genome shotgun (WGS) entry which is preliminary data.</text>
</comment>
<name>A0ACC2F113_DALPE</name>
<protein>
    <submittedName>
        <fullName evidence="1">Uncharacterized protein</fullName>
    </submittedName>
</protein>
<dbReference type="EMBL" id="CM055764">
    <property type="protein sequence ID" value="KAJ7984915.1"/>
    <property type="molecule type" value="Genomic_DNA"/>
</dbReference>
<dbReference type="Proteomes" id="UP001157502">
    <property type="component" value="Chromosome 37"/>
</dbReference>
<reference evidence="1" key="1">
    <citation type="submission" date="2021-05" db="EMBL/GenBank/DDBJ databases">
        <authorList>
            <person name="Pan Q."/>
            <person name="Jouanno E."/>
            <person name="Zahm M."/>
            <person name="Klopp C."/>
            <person name="Cabau C."/>
            <person name="Louis A."/>
            <person name="Berthelot C."/>
            <person name="Parey E."/>
            <person name="Roest Crollius H."/>
            <person name="Montfort J."/>
            <person name="Robinson-Rechavi M."/>
            <person name="Bouchez O."/>
            <person name="Lampietro C."/>
            <person name="Lopez Roques C."/>
            <person name="Donnadieu C."/>
            <person name="Postlethwait J."/>
            <person name="Bobe J."/>
            <person name="Dillon D."/>
            <person name="Chandos A."/>
            <person name="von Hippel F."/>
            <person name="Guiguen Y."/>
        </authorList>
    </citation>
    <scope>NUCLEOTIDE SEQUENCE</scope>
    <source>
        <strain evidence="1">YG-Jan2019</strain>
    </source>
</reference>